<comment type="caution">
    <text evidence="2">The sequence shown here is derived from an EMBL/GenBank/DDBJ whole genome shotgun (WGS) entry which is preliminary data.</text>
</comment>
<dbReference type="RefSeq" id="WP_306840091.1">
    <property type="nucleotide sequence ID" value="NZ_JAUSRF010000030.1"/>
</dbReference>
<proteinExistence type="predicted"/>
<gene>
    <name evidence="2" type="ORF">J2T09_005376</name>
</gene>
<evidence type="ECO:0000313" key="3">
    <source>
        <dbReference type="Proteomes" id="UP001241472"/>
    </source>
</evidence>
<reference evidence="2 3" key="1">
    <citation type="submission" date="2023-07" db="EMBL/GenBank/DDBJ databases">
        <title>Sorghum-associated microbial communities from plants grown in Nebraska, USA.</title>
        <authorList>
            <person name="Schachtman D."/>
        </authorList>
    </citation>
    <scope>NUCLEOTIDE SEQUENCE [LARGE SCALE GENOMIC DNA]</scope>
    <source>
        <strain evidence="2 3">DS1307</strain>
    </source>
</reference>
<evidence type="ECO:0000256" key="1">
    <source>
        <dbReference type="SAM" id="MobiDB-lite"/>
    </source>
</evidence>
<name>A0ABT9Q2N6_9HYPH</name>
<feature type="region of interest" description="Disordered" evidence="1">
    <location>
        <begin position="34"/>
        <end position="60"/>
    </location>
</feature>
<protein>
    <submittedName>
        <fullName evidence="2">Uncharacterized protein</fullName>
    </submittedName>
</protein>
<accession>A0ABT9Q2N6</accession>
<keyword evidence="3" id="KW-1185">Reference proteome</keyword>
<evidence type="ECO:0000313" key="2">
    <source>
        <dbReference type="EMBL" id="MDP9840588.1"/>
    </source>
</evidence>
<dbReference type="Proteomes" id="UP001241472">
    <property type="component" value="Unassembled WGS sequence"/>
</dbReference>
<organism evidence="2 3">
    <name type="scientific">Neorhizobium huautlense</name>
    <dbReference type="NCBI Taxonomy" id="67774"/>
    <lineage>
        <taxon>Bacteria</taxon>
        <taxon>Pseudomonadati</taxon>
        <taxon>Pseudomonadota</taxon>
        <taxon>Alphaproteobacteria</taxon>
        <taxon>Hyphomicrobiales</taxon>
        <taxon>Rhizobiaceae</taxon>
        <taxon>Rhizobium/Agrobacterium group</taxon>
        <taxon>Neorhizobium</taxon>
    </lineage>
</organism>
<sequence>MSSRSEQRPIYGCSKLKVFAIAASVFQLGERAEDRQLPHSHTPGALLPRYPASSRTENAEKVSRAISDAVTEVATNVRDAGLSFEPTSEGYLMFAVQQATFVRLCGGDPDTLRGGNPEVGDHVVQNCRNIIDTYWKSQSAHTTTP</sequence>
<dbReference type="EMBL" id="JAUSRF010000030">
    <property type="protein sequence ID" value="MDP9840588.1"/>
    <property type="molecule type" value="Genomic_DNA"/>
</dbReference>